<organism evidence="2 3">
    <name type="scientific">Cephalotrichum gorgonifer</name>
    <dbReference type="NCBI Taxonomy" id="2041049"/>
    <lineage>
        <taxon>Eukaryota</taxon>
        <taxon>Fungi</taxon>
        <taxon>Dikarya</taxon>
        <taxon>Ascomycota</taxon>
        <taxon>Pezizomycotina</taxon>
        <taxon>Sordariomycetes</taxon>
        <taxon>Hypocreomycetidae</taxon>
        <taxon>Microascales</taxon>
        <taxon>Microascaceae</taxon>
        <taxon>Cephalotrichum</taxon>
    </lineage>
</organism>
<evidence type="ECO:0000313" key="3">
    <source>
        <dbReference type="Proteomes" id="UP001187682"/>
    </source>
</evidence>
<keyword evidence="1" id="KW-0732">Signal</keyword>
<gene>
    <name evidence="2" type="ORF">DNG_10270</name>
</gene>
<keyword evidence="3" id="KW-1185">Reference proteome</keyword>
<reference evidence="2" key="1">
    <citation type="submission" date="2018-03" db="EMBL/GenBank/DDBJ databases">
        <authorList>
            <person name="Guldener U."/>
        </authorList>
    </citation>
    <scope>NUCLEOTIDE SEQUENCE</scope>
</reference>
<feature type="signal peptide" evidence="1">
    <location>
        <begin position="1"/>
        <end position="17"/>
    </location>
</feature>
<evidence type="ECO:0000313" key="2">
    <source>
        <dbReference type="EMBL" id="SPO07575.1"/>
    </source>
</evidence>
<sequence>MKLSAVVFITALTGVLATPAADRPESLPRLEARAPCYHASDCSWFYGAKCEQYCRQWGQNAYRVSARSSDSVG</sequence>
<dbReference type="AlphaFoldDB" id="A0AAE8T047"/>
<feature type="chain" id="PRO_5041967332" evidence="1">
    <location>
        <begin position="18"/>
        <end position="73"/>
    </location>
</feature>
<dbReference type="Proteomes" id="UP001187682">
    <property type="component" value="Unassembled WGS sequence"/>
</dbReference>
<evidence type="ECO:0000256" key="1">
    <source>
        <dbReference type="SAM" id="SignalP"/>
    </source>
</evidence>
<proteinExistence type="predicted"/>
<dbReference type="EMBL" id="ONZQ02000022">
    <property type="protein sequence ID" value="SPO07575.1"/>
    <property type="molecule type" value="Genomic_DNA"/>
</dbReference>
<name>A0AAE8T047_9PEZI</name>
<comment type="caution">
    <text evidence="2">The sequence shown here is derived from an EMBL/GenBank/DDBJ whole genome shotgun (WGS) entry which is preliminary data.</text>
</comment>
<accession>A0AAE8T047</accession>
<protein>
    <submittedName>
        <fullName evidence="2">Uncharacterized protein</fullName>
    </submittedName>
</protein>